<dbReference type="PANTHER" id="PTHR23513:SF6">
    <property type="entry name" value="MAJOR FACILITATOR SUPERFAMILY ASSOCIATED DOMAIN-CONTAINING PROTEIN"/>
    <property type="match status" value="1"/>
</dbReference>
<comment type="caution">
    <text evidence="10">The sequence shown here is derived from an EMBL/GenBank/DDBJ whole genome shotgun (WGS) entry which is preliminary data.</text>
</comment>
<comment type="subcellular location">
    <subcellularLocation>
        <location evidence="1">Cell membrane</location>
        <topology evidence="1">Multi-pass membrane protein</topology>
    </subcellularLocation>
</comment>
<feature type="transmembrane region" description="Helical" evidence="8">
    <location>
        <begin position="380"/>
        <end position="398"/>
    </location>
</feature>
<sequence length="433" mass="44453">MDPTPGKRPFHKLWAATATSNLSDGVSLAAAPLLAATVTHDPALIAGITVAQRAPWLVLAFISGALADRLDRKRVAQAANWIRVAGFAALAVAVLGDAVSMPLLYAVFFAIGTAETLYDSSSSAWLPTLVAPDDLGRANGRLQTTFVVCNEFVGPPMGGFLFASAAAAPFVLGAGGYLAAVGLLALIPSAVRQRQEPSAEPLTVKGIAADIAVGARWYWSSPTLRSLSVIAAMGNAVSAATYGILVLLATDVLGVTSSWYGVLLAAGAIGAVIGGLVAGKVGEWMPLGTLILLTNLLSAGSTIGMGLAISPAATVFFMALDGFVVLIQTIQVVTLRQQIVPNELMGRVTAAYRSVAVGAFTVGGIVGGLVAKFFGIQAAFYAGGTAMALTAVAVLPVLNNKRLAQVKKEAADPEEASASHSMKEDENEGIHSR</sequence>
<feature type="transmembrane region" description="Helical" evidence="8">
    <location>
        <begin position="226"/>
        <end position="247"/>
    </location>
</feature>
<feature type="domain" description="Major facilitator superfamily (MFS) profile" evidence="9">
    <location>
        <begin position="224"/>
        <end position="433"/>
    </location>
</feature>
<dbReference type="SUPFAM" id="SSF103473">
    <property type="entry name" value="MFS general substrate transporter"/>
    <property type="match status" value="1"/>
</dbReference>
<feature type="transmembrane region" description="Helical" evidence="8">
    <location>
        <begin position="259"/>
        <end position="278"/>
    </location>
</feature>
<dbReference type="EMBL" id="BNEC01000005">
    <property type="protein sequence ID" value="GHI73246.1"/>
    <property type="molecule type" value="Genomic_DNA"/>
</dbReference>
<feature type="transmembrane region" description="Helical" evidence="8">
    <location>
        <begin position="160"/>
        <end position="187"/>
    </location>
</feature>
<keyword evidence="11" id="KW-1185">Reference proteome</keyword>
<evidence type="ECO:0000256" key="5">
    <source>
        <dbReference type="ARBA" id="ARBA00022989"/>
    </source>
</evidence>
<reference evidence="11" key="1">
    <citation type="submission" date="2023-07" db="EMBL/GenBank/DDBJ databases">
        <title>Whole genome shotgun sequence of Streptomyces nojiriensis NBRC 13794.</title>
        <authorList>
            <person name="Komaki H."/>
            <person name="Tamura T."/>
        </authorList>
    </citation>
    <scope>NUCLEOTIDE SEQUENCE [LARGE SCALE GENOMIC DNA]</scope>
    <source>
        <strain evidence="11">NBRC 13794</strain>
    </source>
</reference>
<dbReference type="Proteomes" id="UP000613974">
    <property type="component" value="Unassembled WGS sequence"/>
</dbReference>
<keyword evidence="2" id="KW-0813">Transport</keyword>
<feature type="transmembrane region" description="Helical" evidence="8">
    <location>
        <begin position="87"/>
        <end position="111"/>
    </location>
</feature>
<evidence type="ECO:0000256" key="3">
    <source>
        <dbReference type="ARBA" id="ARBA00022475"/>
    </source>
</evidence>
<gene>
    <name evidence="10" type="ORF">Snoj_71640</name>
</gene>
<evidence type="ECO:0000259" key="9">
    <source>
        <dbReference type="PROSITE" id="PS50850"/>
    </source>
</evidence>
<keyword evidence="3" id="KW-1003">Cell membrane</keyword>
<keyword evidence="5 8" id="KW-1133">Transmembrane helix</keyword>
<dbReference type="PROSITE" id="PS50850">
    <property type="entry name" value="MFS"/>
    <property type="match status" value="1"/>
</dbReference>
<keyword evidence="4 8" id="KW-0812">Transmembrane</keyword>
<feature type="transmembrane region" description="Helical" evidence="8">
    <location>
        <begin position="355"/>
        <end position="374"/>
    </location>
</feature>
<dbReference type="Gene3D" id="1.20.1250.20">
    <property type="entry name" value="MFS general substrate transporter like domains"/>
    <property type="match status" value="2"/>
</dbReference>
<proteinExistence type="predicted"/>
<dbReference type="InterPro" id="IPR020846">
    <property type="entry name" value="MFS_dom"/>
</dbReference>
<feature type="region of interest" description="Disordered" evidence="7">
    <location>
        <begin position="409"/>
        <end position="433"/>
    </location>
</feature>
<dbReference type="InterPro" id="IPR010290">
    <property type="entry name" value="TM_effector"/>
</dbReference>
<dbReference type="InterPro" id="IPR036259">
    <property type="entry name" value="MFS_trans_sf"/>
</dbReference>
<evidence type="ECO:0000256" key="8">
    <source>
        <dbReference type="SAM" id="Phobius"/>
    </source>
</evidence>
<feature type="compositionally biased region" description="Basic and acidic residues" evidence="7">
    <location>
        <begin position="421"/>
        <end position="433"/>
    </location>
</feature>
<protein>
    <submittedName>
        <fullName evidence="10">MFS transporter</fullName>
    </submittedName>
</protein>
<evidence type="ECO:0000313" key="11">
    <source>
        <dbReference type="Proteomes" id="UP000613974"/>
    </source>
</evidence>
<evidence type="ECO:0000256" key="7">
    <source>
        <dbReference type="SAM" id="MobiDB-lite"/>
    </source>
</evidence>
<evidence type="ECO:0000256" key="4">
    <source>
        <dbReference type="ARBA" id="ARBA00022692"/>
    </source>
</evidence>
<feature type="transmembrane region" description="Helical" evidence="8">
    <location>
        <begin position="45"/>
        <end position="66"/>
    </location>
</feature>
<evidence type="ECO:0000256" key="6">
    <source>
        <dbReference type="ARBA" id="ARBA00023136"/>
    </source>
</evidence>
<accession>A0ABQ3SYP5</accession>
<dbReference type="GeneID" id="95591488"/>
<evidence type="ECO:0000256" key="2">
    <source>
        <dbReference type="ARBA" id="ARBA00022448"/>
    </source>
</evidence>
<dbReference type="RefSeq" id="WP_189738483.1">
    <property type="nucleotide sequence ID" value="NZ_BMRL01000006.1"/>
</dbReference>
<name>A0ABQ3SYP5_9ACTN</name>
<feature type="transmembrane region" description="Helical" evidence="8">
    <location>
        <begin position="315"/>
        <end position="335"/>
    </location>
</feature>
<keyword evidence="6 8" id="KW-0472">Membrane</keyword>
<evidence type="ECO:0000256" key="1">
    <source>
        <dbReference type="ARBA" id="ARBA00004651"/>
    </source>
</evidence>
<evidence type="ECO:0000313" key="10">
    <source>
        <dbReference type="EMBL" id="GHI73246.1"/>
    </source>
</evidence>
<dbReference type="PANTHER" id="PTHR23513">
    <property type="entry name" value="INTEGRAL MEMBRANE EFFLUX PROTEIN-RELATED"/>
    <property type="match status" value="1"/>
</dbReference>
<dbReference type="Pfam" id="PF05977">
    <property type="entry name" value="MFS_3"/>
    <property type="match status" value="1"/>
</dbReference>
<feature type="transmembrane region" description="Helical" evidence="8">
    <location>
        <begin position="290"/>
        <end position="309"/>
    </location>
</feature>
<dbReference type="CDD" id="cd06173">
    <property type="entry name" value="MFS_MefA_like"/>
    <property type="match status" value="1"/>
</dbReference>
<organism evidence="10 11">
    <name type="scientific">Streptomyces nojiriensis</name>
    <dbReference type="NCBI Taxonomy" id="66374"/>
    <lineage>
        <taxon>Bacteria</taxon>
        <taxon>Bacillati</taxon>
        <taxon>Actinomycetota</taxon>
        <taxon>Actinomycetes</taxon>
        <taxon>Kitasatosporales</taxon>
        <taxon>Streptomycetaceae</taxon>
        <taxon>Streptomyces</taxon>
    </lineage>
</organism>